<organism evidence="10 11">
    <name type="scientific">Oldenlandia corymbosa var. corymbosa</name>
    <dbReference type="NCBI Taxonomy" id="529605"/>
    <lineage>
        <taxon>Eukaryota</taxon>
        <taxon>Viridiplantae</taxon>
        <taxon>Streptophyta</taxon>
        <taxon>Embryophyta</taxon>
        <taxon>Tracheophyta</taxon>
        <taxon>Spermatophyta</taxon>
        <taxon>Magnoliopsida</taxon>
        <taxon>eudicotyledons</taxon>
        <taxon>Gunneridae</taxon>
        <taxon>Pentapetalae</taxon>
        <taxon>asterids</taxon>
        <taxon>lamiids</taxon>
        <taxon>Gentianales</taxon>
        <taxon>Rubiaceae</taxon>
        <taxon>Rubioideae</taxon>
        <taxon>Spermacoceae</taxon>
        <taxon>Hedyotis-Oldenlandia complex</taxon>
        <taxon>Oldenlandia</taxon>
    </lineage>
</organism>
<feature type="signal peptide" evidence="9">
    <location>
        <begin position="1"/>
        <end position="35"/>
    </location>
</feature>
<dbReference type="GO" id="GO:0005576">
    <property type="term" value="C:extracellular region"/>
    <property type="evidence" value="ECO:0007669"/>
    <property type="project" value="UniProtKB-SubCell"/>
</dbReference>
<accession>A0AAV1DAE5</accession>
<keyword evidence="4" id="KW-0433">Leucine-rich repeat</keyword>
<evidence type="ECO:0000256" key="4">
    <source>
        <dbReference type="ARBA" id="ARBA00022614"/>
    </source>
</evidence>
<evidence type="ECO:0000256" key="2">
    <source>
        <dbReference type="ARBA" id="ARBA00004613"/>
    </source>
</evidence>
<proteinExistence type="predicted"/>
<dbReference type="Gene3D" id="3.80.10.10">
    <property type="entry name" value="Ribonuclease Inhibitor"/>
    <property type="match status" value="1"/>
</dbReference>
<keyword evidence="5 9" id="KW-0732">Signal</keyword>
<dbReference type="InterPro" id="IPR001611">
    <property type="entry name" value="Leu-rich_rpt"/>
</dbReference>
<dbReference type="InterPro" id="IPR032675">
    <property type="entry name" value="LRR_dom_sf"/>
</dbReference>
<keyword evidence="6" id="KW-0677">Repeat</keyword>
<dbReference type="Proteomes" id="UP001161247">
    <property type="component" value="Chromosome 4"/>
</dbReference>
<dbReference type="Pfam" id="PF13855">
    <property type="entry name" value="LRR_8"/>
    <property type="match status" value="1"/>
</dbReference>
<feature type="chain" id="PRO_5043965084" evidence="9">
    <location>
        <begin position="36"/>
        <end position="460"/>
    </location>
</feature>
<dbReference type="InterPro" id="IPR051582">
    <property type="entry name" value="LRR_extensin-like_regulator"/>
</dbReference>
<evidence type="ECO:0000256" key="9">
    <source>
        <dbReference type="SAM" id="SignalP"/>
    </source>
</evidence>
<keyword evidence="3" id="KW-0964">Secreted</keyword>
<dbReference type="AlphaFoldDB" id="A0AAV1DAE5"/>
<evidence type="ECO:0000313" key="10">
    <source>
        <dbReference type="EMBL" id="CAI9104603.1"/>
    </source>
</evidence>
<name>A0AAV1DAE5_OLDCO</name>
<dbReference type="PANTHER" id="PTHR32093">
    <property type="entry name" value="LEUCINE-RICH REPEAT EXTENSIN-LIKE PROTEIN 3-RELATED"/>
    <property type="match status" value="1"/>
</dbReference>
<protein>
    <submittedName>
        <fullName evidence="10">OLC1v1003309C1</fullName>
    </submittedName>
</protein>
<evidence type="ECO:0000256" key="1">
    <source>
        <dbReference type="ARBA" id="ARBA00004370"/>
    </source>
</evidence>
<dbReference type="PANTHER" id="PTHR32093:SF131">
    <property type="entry name" value="LEUCINE-RICH REPEAT-CONTAINING N-TERMINAL PLANT-TYPE DOMAIN-CONTAINING PROTEIN"/>
    <property type="match status" value="1"/>
</dbReference>
<evidence type="ECO:0000256" key="7">
    <source>
        <dbReference type="ARBA" id="ARBA00023136"/>
    </source>
</evidence>
<gene>
    <name evidence="10" type="ORF">OLC1_LOCUS13502</name>
</gene>
<comment type="subcellular location">
    <subcellularLocation>
        <location evidence="1">Membrane</location>
    </subcellularLocation>
    <subcellularLocation>
        <location evidence="2">Secreted</location>
    </subcellularLocation>
</comment>
<keyword evidence="11" id="KW-1185">Reference proteome</keyword>
<reference evidence="10" key="1">
    <citation type="submission" date="2023-03" db="EMBL/GenBank/DDBJ databases">
        <authorList>
            <person name="Julca I."/>
        </authorList>
    </citation>
    <scope>NUCLEOTIDE SEQUENCE</scope>
</reference>
<evidence type="ECO:0000256" key="6">
    <source>
        <dbReference type="ARBA" id="ARBA00022737"/>
    </source>
</evidence>
<evidence type="ECO:0000313" key="11">
    <source>
        <dbReference type="Proteomes" id="UP001161247"/>
    </source>
</evidence>
<evidence type="ECO:0000256" key="5">
    <source>
        <dbReference type="ARBA" id="ARBA00022729"/>
    </source>
</evidence>
<dbReference type="GO" id="GO:0016020">
    <property type="term" value="C:membrane"/>
    <property type="evidence" value="ECO:0007669"/>
    <property type="project" value="UniProtKB-SubCell"/>
</dbReference>
<keyword evidence="8" id="KW-0325">Glycoprotein</keyword>
<dbReference type="EMBL" id="OX459121">
    <property type="protein sequence ID" value="CAI9104603.1"/>
    <property type="molecule type" value="Genomic_DNA"/>
</dbReference>
<sequence length="460" mass="50196">MAKMATISSKYKSFPTLFLIIIIILFQTCLHNCQAGLVDDIGVAICANISVAGVGVSVGNNCSPEAEVPAPLAPPPAPAPTPYPPLQFESERIKLVYQAIQDLKAKIKYDPQNITVTWVGSDICNKYKGFRCAVVPGFGVNGLSDVQFNGFNFGGPELTLDGFIEKLPDLSIFHANSNGFTGLIPRQITDIPYLFELDLSNNKLTGQFPYQVLGATNLTFLDIRFNSFSGAVPPQVFTLDVDVLFINNNNFQQQIPANLFSIPAIYVTLANNKFTGSIPGNIGKASKTLSEVLFLNNQLTGCLPPEIGLLNKATVFDVSQNQLTGPIPCSFGCLTNMEILNLANNQFYGIVPDEVCNLPNLKKLTLSYNYFTGIGLACEKLIKNGVLDVSQNCIAGFPNQRPVKDCLAFGYKPKWCPNHQLKDPLNWIPCRQGGPRRMTRSISTGAAFPVSYNALQPQRL</sequence>
<evidence type="ECO:0000256" key="8">
    <source>
        <dbReference type="ARBA" id="ARBA00023180"/>
    </source>
</evidence>
<dbReference type="SUPFAM" id="SSF52058">
    <property type="entry name" value="L domain-like"/>
    <property type="match status" value="1"/>
</dbReference>
<dbReference type="FunFam" id="3.80.10.10:FF:000041">
    <property type="entry name" value="LRR receptor-like serine/threonine-protein kinase ERECTA"/>
    <property type="match status" value="1"/>
</dbReference>
<dbReference type="Pfam" id="PF00560">
    <property type="entry name" value="LRR_1"/>
    <property type="match status" value="1"/>
</dbReference>
<keyword evidence="7" id="KW-0472">Membrane</keyword>
<evidence type="ECO:0000256" key="3">
    <source>
        <dbReference type="ARBA" id="ARBA00022525"/>
    </source>
</evidence>